<accession>A0ABS9UQ66</accession>
<dbReference type="InterPro" id="IPR010982">
    <property type="entry name" value="Lambda_DNA-bd_dom_sf"/>
</dbReference>
<reference evidence="3" key="1">
    <citation type="submission" date="2022-03" db="EMBL/GenBank/DDBJ databases">
        <title>De novo assembled genomes of Belliella spp. (Cyclobacteriaceae) strains.</title>
        <authorList>
            <person name="Szabo A."/>
            <person name="Korponai K."/>
            <person name="Felfoldi T."/>
        </authorList>
    </citation>
    <scope>NUCLEOTIDE SEQUENCE</scope>
    <source>
        <strain evidence="3">DSM 107340</strain>
    </source>
</reference>
<feature type="domain" description="HTH cro/C1-type" evidence="2">
    <location>
        <begin position="10"/>
        <end position="65"/>
    </location>
</feature>
<dbReference type="PANTHER" id="PTHR46797:SF1">
    <property type="entry name" value="METHYLPHOSPHONATE SYNTHASE"/>
    <property type="match status" value="1"/>
</dbReference>
<keyword evidence="1" id="KW-0238">DNA-binding</keyword>
<protein>
    <submittedName>
        <fullName evidence="3">Helix-turn-helix domain-containing protein</fullName>
    </submittedName>
</protein>
<keyword evidence="4" id="KW-1185">Reference proteome</keyword>
<organism evidence="3 4">
    <name type="scientific">Belliella calami</name>
    <dbReference type="NCBI Taxonomy" id="2923436"/>
    <lineage>
        <taxon>Bacteria</taxon>
        <taxon>Pseudomonadati</taxon>
        <taxon>Bacteroidota</taxon>
        <taxon>Cytophagia</taxon>
        <taxon>Cytophagales</taxon>
        <taxon>Cyclobacteriaceae</taxon>
        <taxon>Belliella</taxon>
    </lineage>
</organism>
<dbReference type="Gene3D" id="1.10.260.40">
    <property type="entry name" value="lambda repressor-like DNA-binding domains"/>
    <property type="match status" value="1"/>
</dbReference>
<comment type="caution">
    <text evidence="3">The sequence shown here is derived from an EMBL/GenBank/DDBJ whole genome shotgun (WGS) entry which is preliminary data.</text>
</comment>
<dbReference type="InterPro" id="IPR050807">
    <property type="entry name" value="TransReg_Diox_bact_type"/>
</dbReference>
<evidence type="ECO:0000256" key="1">
    <source>
        <dbReference type="ARBA" id="ARBA00023125"/>
    </source>
</evidence>
<dbReference type="PANTHER" id="PTHR46797">
    <property type="entry name" value="HTH-TYPE TRANSCRIPTIONAL REGULATOR"/>
    <property type="match status" value="1"/>
</dbReference>
<dbReference type="SUPFAM" id="SSF47413">
    <property type="entry name" value="lambda repressor-like DNA-binding domains"/>
    <property type="match status" value="1"/>
</dbReference>
<proteinExistence type="predicted"/>
<evidence type="ECO:0000259" key="2">
    <source>
        <dbReference type="PROSITE" id="PS50943"/>
    </source>
</evidence>
<dbReference type="InterPro" id="IPR001387">
    <property type="entry name" value="Cro/C1-type_HTH"/>
</dbReference>
<dbReference type="Pfam" id="PF01381">
    <property type="entry name" value="HTH_3"/>
    <property type="match status" value="1"/>
</dbReference>
<name>A0ABS9UQ66_9BACT</name>
<dbReference type="RefSeq" id="WP_241275275.1">
    <property type="nucleotide sequence ID" value="NZ_JAKZGS010000009.1"/>
</dbReference>
<dbReference type="Proteomes" id="UP001165488">
    <property type="component" value="Unassembled WGS sequence"/>
</dbReference>
<dbReference type="SMART" id="SM00530">
    <property type="entry name" value="HTH_XRE"/>
    <property type="match status" value="1"/>
</dbReference>
<dbReference type="EMBL" id="JAKZGS010000009">
    <property type="protein sequence ID" value="MCH7398774.1"/>
    <property type="molecule type" value="Genomic_DNA"/>
</dbReference>
<evidence type="ECO:0000313" key="3">
    <source>
        <dbReference type="EMBL" id="MCH7398774.1"/>
    </source>
</evidence>
<sequence>MTIQEIGIYIRERRKMLEVTQPDLAEMAGISINTLYKIERGVANPSVKVLKKIGDILGLEISIGLKKINDR</sequence>
<dbReference type="CDD" id="cd00093">
    <property type="entry name" value="HTH_XRE"/>
    <property type="match status" value="1"/>
</dbReference>
<evidence type="ECO:0000313" key="4">
    <source>
        <dbReference type="Proteomes" id="UP001165488"/>
    </source>
</evidence>
<dbReference type="PROSITE" id="PS50943">
    <property type="entry name" value="HTH_CROC1"/>
    <property type="match status" value="1"/>
</dbReference>
<gene>
    <name evidence="3" type="ORF">MM236_12285</name>
</gene>